<evidence type="ECO:0000256" key="4">
    <source>
        <dbReference type="SAM" id="MobiDB-lite"/>
    </source>
</evidence>
<evidence type="ECO:0000256" key="5">
    <source>
        <dbReference type="SAM" id="Phobius"/>
    </source>
</evidence>
<feature type="domain" description="DUF7507" evidence="7">
    <location>
        <begin position="593"/>
        <end position="696"/>
    </location>
</feature>
<dbReference type="SUPFAM" id="SSF117074">
    <property type="entry name" value="Hypothetical protein PA1324"/>
    <property type="match status" value="1"/>
</dbReference>
<feature type="domain" description="SD-repeat containing protein B" evidence="6">
    <location>
        <begin position="825"/>
        <end position="935"/>
    </location>
</feature>
<feature type="domain" description="DUF7507" evidence="7">
    <location>
        <begin position="708"/>
        <end position="801"/>
    </location>
</feature>
<proteinExistence type="predicted"/>
<dbReference type="InterPro" id="IPR051172">
    <property type="entry name" value="Chlamydia_OmcB"/>
</dbReference>
<accession>A0A1L3Q2I8</accession>
<name>A0A1L3Q2I8_9EURY</name>
<keyword evidence="5" id="KW-1133">Transmembrane helix</keyword>
<feature type="domain" description="DUF7507" evidence="7">
    <location>
        <begin position="254"/>
        <end position="330"/>
    </location>
</feature>
<feature type="domain" description="DUF7507" evidence="7">
    <location>
        <begin position="478"/>
        <end position="581"/>
    </location>
</feature>
<dbReference type="Pfam" id="PF17210">
    <property type="entry name" value="SdrD_B"/>
    <property type="match status" value="1"/>
</dbReference>
<protein>
    <submittedName>
        <fullName evidence="8">Uncharacterized protein</fullName>
    </submittedName>
</protein>
<dbReference type="KEGG" id="mhaz:BHR79_06090"/>
<keyword evidence="5" id="KW-0472">Membrane</keyword>
<dbReference type="NCBIfam" id="TIGR04143">
    <property type="entry name" value="VPxxxP_CTERM"/>
    <property type="match status" value="1"/>
</dbReference>
<dbReference type="InterPro" id="IPR026428">
    <property type="entry name" value="VPxxxP_CTERM"/>
</dbReference>
<keyword evidence="2" id="KW-0964">Secreted</keyword>
<dbReference type="InterPro" id="IPR047589">
    <property type="entry name" value="DUF11_rpt"/>
</dbReference>
<dbReference type="PANTHER" id="PTHR34819">
    <property type="entry name" value="LARGE CYSTEINE-RICH PERIPLASMIC PROTEIN OMCB"/>
    <property type="match status" value="1"/>
</dbReference>
<keyword evidence="3" id="KW-0732">Signal</keyword>
<dbReference type="InterPro" id="IPR055354">
    <property type="entry name" value="DUF7507"/>
</dbReference>
<dbReference type="NCBIfam" id="TIGR01451">
    <property type="entry name" value="B_ant_repeat"/>
    <property type="match status" value="1"/>
</dbReference>
<gene>
    <name evidence="8" type="ORF">BHR79_06090</name>
</gene>
<keyword evidence="5" id="KW-0812">Transmembrane</keyword>
<feature type="transmembrane region" description="Helical" evidence="5">
    <location>
        <begin position="1057"/>
        <end position="1075"/>
    </location>
</feature>
<feature type="region of interest" description="Disordered" evidence="4">
    <location>
        <begin position="70"/>
        <end position="93"/>
    </location>
</feature>
<evidence type="ECO:0000313" key="9">
    <source>
        <dbReference type="Proteomes" id="UP000186879"/>
    </source>
</evidence>
<comment type="subcellular location">
    <subcellularLocation>
        <location evidence="1">Secreted</location>
    </subcellularLocation>
</comment>
<dbReference type="InterPro" id="IPR013783">
    <property type="entry name" value="Ig-like_fold"/>
</dbReference>
<sequence>MNQMKIALAICAALMLIITIPAASAITVDGDKSTDEWNDNWSYGQINGTGYDIYNTGDRLEIRQGAFGQDTTTWYEEDPKNDSGTSHNESMAQLGDSSGYDIKQIYGHYDVVNDTLYGMSTVYGIPGDLDGDGSISTDCDNYGDCVGDVGPAGTGMGDLETWKIRISQDGNPTVTLRIKNNNWTVDEGPLGYDDVEAAFSPTEDGVYEISISGVSEIWDVGPCQPDLKVEVYAGGLDDGPGEDTATAFIRLPCPDIMIEKSTNGEDADIPTGPFISVGDEVTWTYNVTNTGDVPLNNIVVTDDQGVVVDCPKTTLNVSESMICTAVGTAEEGQYANIGNVTGEFGIIVVNDSDPSHYFGVNSSIDIEKATNGVDADDPTGPYVTVGGDVVWTYNVTNTGNVNLTDIVVQDNMGVTPAYISGDTNSDNILQTDEVWMYNATGVAEEGQYANLGNVTGTDPTDAEVTDEDPSHYFGVNSSIDIEKATNGVDADDPTGPYVTVGGDVVWTYNVTNTGNVNLTDILVQDNMGVTPAYISGDTNSDNILQTDEVWMYNATGVAEEGQYANLGNVTGTDPTDAEVTDEDPSHYFGVNSSIDIEKATNGVDADDPTGPYVTVGGDIVWTYNVTNTGNVNLTDILVQDNVTGTIDNLVDNGNGDSILEPGEVWMYNATGVAEEGQYANLGNVTGTDPTDAEVTDEDPSHYFGVNSSIDIEKATNGEDADDPTGPTIEEGNTVNWEYVVTNNGNVNLTDINVTDDQGEIPVFQSSNLNGDDILEPGEVWTYTASGTAGIGQYANVGNVTGEHNGYTVTDEDPSHYFGEEPPRSTLGNYVWEDLDKDGIQDETDTGIADVTVNLYTEGGVLVDSTTTNETGYYLFTGLVAGDYFVEFLLPDDYEFSPADQGTDDAVDSDANVATGRTVTTSLFAGEVDLTWDAGMYLPISIDIEKSTNGQDADDPQGPKVEVGSTVEWEYVVTNTGGANLTNINVTDDQGVIPVFQSSDLNNDTILEPGETWTYTANGTAEVGQYVNNATATGEYEGETVEDIDPSHYYGEEKDVPTAHPLLTVALIGMGIVLFLRRKDE</sequence>
<dbReference type="OrthoDB" id="121931at2157"/>
<dbReference type="EMBL" id="CP017921">
    <property type="protein sequence ID" value="APH39096.1"/>
    <property type="molecule type" value="Genomic_DNA"/>
</dbReference>
<feature type="compositionally biased region" description="Polar residues" evidence="4">
    <location>
        <begin position="82"/>
        <end position="91"/>
    </location>
</feature>
<keyword evidence="9" id="KW-1185">Reference proteome</keyword>
<dbReference type="InterPro" id="IPR033764">
    <property type="entry name" value="Sdr_B"/>
</dbReference>
<dbReference type="Gene3D" id="2.60.40.10">
    <property type="entry name" value="Immunoglobulins"/>
    <property type="match status" value="1"/>
</dbReference>
<evidence type="ECO:0000259" key="7">
    <source>
        <dbReference type="Pfam" id="PF24346"/>
    </source>
</evidence>
<evidence type="ECO:0000313" key="8">
    <source>
        <dbReference type="EMBL" id="APH39096.1"/>
    </source>
</evidence>
<evidence type="ECO:0000256" key="3">
    <source>
        <dbReference type="ARBA" id="ARBA00022729"/>
    </source>
</evidence>
<evidence type="ECO:0000259" key="6">
    <source>
        <dbReference type="Pfam" id="PF17210"/>
    </source>
</evidence>
<evidence type="ECO:0000256" key="1">
    <source>
        <dbReference type="ARBA" id="ARBA00004613"/>
    </source>
</evidence>
<dbReference type="GeneID" id="30583318"/>
<feature type="domain" description="DUF7507" evidence="7">
    <location>
        <begin position="363"/>
        <end position="466"/>
    </location>
</feature>
<dbReference type="AlphaFoldDB" id="A0A1L3Q2I8"/>
<dbReference type="GO" id="GO:0005576">
    <property type="term" value="C:extracellular region"/>
    <property type="evidence" value="ECO:0007669"/>
    <property type="project" value="UniProtKB-SubCell"/>
</dbReference>
<dbReference type="RefSeq" id="WP_072561532.1">
    <property type="nucleotide sequence ID" value="NZ_CP017921.1"/>
</dbReference>
<dbReference type="Proteomes" id="UP000186879">
    <property type="component" value="Chromosome"/>
</dbReference>
<evidence type="ECO:0000256" key="2">
    <source>
        <dbReference type="ARBA" id="ARBA00022525"/>
    </source>
</evidence>
<reference evidence="8 9" key="1">
    <citation type="submission" date="2016-10" db="EMBL/GenBank/DDBJ databases">
        <title>Methanohalophilus halophilus.</title>
        <authorList>
            <person name="L'haridon S."/>
        </authorList>
    </citation>
    <scope>NUCLEOTIDE SEQUENCE [LARGE SCALE GENOMIC DNA]</scope>
    <source>
        <strain evidence="8 9">Z-7982</strain>
    </source>
</reference>
<dbReference type="Pfam" id="PF24346">
    <property type="entry name" value="DUF7507"/>
    <property type="match status" value="6"/>
</dbReference>
<feature type="domain" description="DUF7507" evidence="7">
    <location>
        <begin position="940"/>
        <end position="1041"/>
    </location>
</feature>
<organism evidence="8 9">
    <name type="scientific">Methanohalophilus halophilus</name>
    <dbReference type="NCBI Taxonomy" id="2177"/>
    <lineage>
        <taxon>Archaea</taxon>
        <taxon>Methanobacteriati</taxon>
        <taxon>Methanobacteriota</taxon>
        <taxon>Stenosarchaea group</taxon>
        <taxon>Methanomicrobia</taxon>
        <taxon>Methanosarcinales</taxon>
        <taxon>Methanosarcinaceae</taxon>
        <taxon>Methanohalophilus</taxon>
    </lineage>
</organism>